<keyword evidence="3" id="KW-1185">Reference proteome</keyword>
<organism evidence="2 3">
    <name type="scientific">Methylomonas albis</name>
    <dbReference type="NCBI Taxonomy" id="1854563"/>
    <lineage>
        <taxon>Bacteria</taxon>
        <taxon>Pseudomonadati</taxon>
        <taxon>Pseudomonadota</taxon>
        <taxon>Gammaproteobacteria</taxon>
        <taxon>Methylococcales</taxon>
        <taxon>Methylococcaceae</taxon>
        <taxon>Methylomonas</taxon>
    </lineage>
</organism>
<name>A0ABR9D3N1_9GAMM</name>
<evidence type="ECO:0000313" key="3">
    <source>
        <dbReference type="Proteomes" id="UP000652176"/>
    </source>
</evidence>
<feature type="signal peptide" evidence="1">
    <location>
        <begin position="1"/>
        <end position="22"/>
    </location>
</feature>
<feature type="chain" id="PRO_5046501330" description="Cohesin domain-containing protein" evidence="1">
    <location>
        <begin position="23"/>
        <end position="201"/>
    </location>
</feature>
<gene>
    <name evidence="2" type="ORF">IE877_16910</name>
</gene>
<evidence type="ECO:0000256" key="1">
    <source>
        <dbReference type="SAM" id="SignalP"/>
    </source>
</evidence>
<dbReference type="Proteomes" id="UP000652176">
    <property type="component" value="Unassembled WGS sequence"/>
</dbReference>
<dbReference type="InterPro" id="IPR008965">
    <property type="entry name" value="CBM2/CBM3_carb-bd_dom_sf"/>
</dbReference>
<dbReference type="Gene3D" id="2.60.40.680">
    <property type="match status" value="1"/>
</dbReference>
<evidence type="ECO:0008006" key="4">
    <source>
        <dbReference type="Google" id="ProtNLM"/>
    </source>
</evidence>
<comment type="caution">
    <text evidence="2">The sequence shown here is derived from an EMBL/GenBank/DDBJ whole genome shotgun (WGS) entry which is preliminary data.</text>
</comment>
<dbReference type="RefSeq" id="WP_192375804.1">
    <property type="nucleotide sequence ID" value="NZ_CAJHIV010000001.1"/>
</dbReference>
<keyword evidence="1" id="KW-0732">Signal</keyword>
<dbReference type="CDD" id="cd08547">
    <property type="entry name" value="Type_II_cohesin"/>
    <property type="match status" value="1"/>
</dbReference>
<dbReference type="SUPFAM" id="SSF49384">
    <property type="entry name" value="Carbohydrate-binding domain"/>
    <property type="match status" value="1"/>
</dbReference>
<dbReference type="EMBL" id="JACXSS010000001">
    <property type="protein sequence ID" value="MBD9357535.1"/>
    <property type="molecule type" value="Genomic_DNA"/>
</dbReference>
<protein>
    <recommendedName>
        <fullName evidence="4">Cohesin domain-containing protein</fullName>
    </recommendedName>
</protein>
<reference evidence="2 3" key="1">
    <citation type="submission" date="2020-09" db="EMBL/GenBank/DDBJ databases">
        <title>Methylomonas albis sp. nov. and Methylomonas fluvii sp. nov.: Two cold-adapted methanotrophs from the River Elbe and an amended description of Methylovulum psychrotolerans strain Eb1.</title>
        <authorList>
            <person name="Bussmann I.K."/>
            <person name="Klings K.-W."/>
            <person name="Warnstedt J."/>
            <person name="Hoppert M."/>
            <person name="Saborowski A."/>
            <person name="Horn F."/>
            <person name="Liebner S."/>
        </authorList>
    </citation>
    <scope>NUCLEOTIDE SEQUENCE [LARGE SCALE GENOMIC DNA]</scope>
    <source>
        <strain evidence="2 3">EbA</strain>
    </source>
</reference>
<proteinExistence type="predicted"/>
<evidence type="ECO:0000313" key="2">
    <source>
        <dbReference type="EMBL" id="MBD9357535.1"/>
    </source>
</evidence>
<sequence length="201" mass="20753">MKSLKSLLLVAALQLVSASGQAATLSVQPQAASVAVGASFDVDLYINLDQSESLNYLGAFDVDLGFNADKMTLTSLTFGGKLGDTSVGESLADYTVGGGVVNLYEASLLESDSTNCVFCLAPYLADLQSSASFKLATLQFSALASGSSDFALTVNALADGFGDNVVATELTINDAQLTAVPLPAAVWLFASMLPLIGFRKS</sequence>
<accession>A0ABR9D3N1</accession>